<proteinExistence type="inferred from homology"/>
<dbReference type="Pfam" id="PF08478">
    <property type="entry name" value="POTRA_1"/>
    <property type="match status" value="1"/>
</dbReference>
<dbReference type="GO" id="GO:0032153">
    <property type="term" value="C:cell division site"/>
    <property type="evidence" value="ECO:0007669"/>
    <property type="project" value="UniProtKB-UniRule"/>
</dbReference>
<evidence type="ECO:0000256" key="5">
    <source>
        <dbReference type="ARBA" id="ARBA00022989"/>
    </source>
</evidence>
<organism evidence="11 12">
    <name type="scientific">Caldibacillus thermoamylovorans</name>
    <dbReference type="NCBI Taxonomy" id="35841"/>
    <lineage>
        <taxon>Bacteria</taxon>
        <taxon>Bacillati</taxon>
        <taxon>Bacillota</taxon>
        <taxon>Bacilli</taxon>
        <taxon>Bacillales</taxon>
        <taxon>Bacillaceae</taxon>
        <taxon>Caldibacillus</taxon>
    </lineage>
</organism>
<sequence>MPNKVVSLEDRLPKLKEQRRKRANRRLIILLFFFFLFVCGFIYIQSPLSRVGELTIDGNHFASKEKIVKASKLTNKSIVLNMKKSTLEHRILQVPEVKKVKIDMKFPNHIIIKVEEYRQIGFLYIEGQAKPLLENGHVTRITSDMTTQPGPVLKSFDKDKPLQMTIKELKAMPDEIRQLISEIIFAPKNTDPYSIIAFMNDGNEVHATLRTFAEKMVYYPDLVKQLQPEEKGIVDLEVGVFFKSYQSIKNGDTKNDEPVNDKHATEESGEENEN</sequence>
<evidence type="ECO:0000256" key="9">
    <source>
        <dbReference type="SAM" id="MobiDB-lite"/>
    </source>
</evidence>
<dbReference type="Gene3D" id="3.40.50.10960">
    <property type="match status" value="1"/>
</dbReference>
<feature type="domain" description="POTRA" evidence="10">
    <location>
        <begin position="49"/>
        <end position="117"/>
    </location>
</feature>
<dbReference type="PROSITE" id="PS51779">
    <property type="entry name" value="POTRA"/>
    <property type="match status" value="1"/>
</dbReference>
<evidence type="ECO:0000256" key="2">
    <source>
        <dbReference type="ARBA" id="ARBA00022475"/>
    </source>
</evidence>
<protein>
    <recommendedName>
        <fullName evidence="8">Cell division protein DivIB</fullName>
    </recommendedName>
</protein>
<dbReference type="InterPro" id="IPR026580">
    <property type="entry name" value="DivIB"/>
</dbReference>
<keyword evidence="7 8" id="KW-0131">Cell cycle</keyword>
<evidence type="ECO:0000256" key="1">
    <source>
        <dbReference type="ARBA" id="ARBA00004370"/>
    </source>
</evidence>
<keyword evidence="5 8" id="KW-1133">Transmembrane helix</keyword>
<dbReference type="HAMAP" id="MF_00912">
    <property type="entry name" value="DivIB"/>
    <property type="match status" value="1"/>
</dbReference>
<dbReference type="Proteomes" id="UP000040576">
    <property type="component" value="Unassembled WGS sequence"/>
</dbReference>
<keyword evidence="3 8" id="KW-0132">Cell division</keyword>
<evidence type="ECO:0000256" key="7">
    <source>
        <dbReference type="ARBA" id="ARBA00023306"/>
    </source>
</evidence>
<evidence type="ECO:0000256" key="4">
    <source>
        <dbReference type="ARBA" id="ARBA00022692"/>
    </source>
</evidence>
<dbReference type="PANTHER" id="PTHR37820">
    <property type="entry name" value="CELL DIVISION PROTEIN DIVIB"/>
    <property type="match status" value="1"/>
</dbReference>
<keyword evidence="12" id="KW-1185">Reference proteome</keyword>
<dbReference type="InterPro" id="IPR034746">
    <property type="entry name" value="POTRA"/>
</dbReference>
<evidence type="ECO:0000259" key="10">
    <source>
        <dbReference type="PROSITE" id="PS51779"/>
    </source>
</evidence>
<comment type="function">
    <text evidence="8">Cell division protein that may be involved in stabilizing or promoting the assembly of the division complex.</text>
</comment>
<dbReference type="Pfam" id="PF03799">
    <property type="entry name" value="FtsQ_DivIB_C"/>
    <property type="match status" value="1"/>
</dbReference>
<dbReference type="GO" id="GO:0005886">
    <property type="term" value="C:plasma membrane"/>
    <property type="evidence" value="ECO:0007669"/>
    <property type="project" value="UniProtKB-SubCell"/>
</dbReference>
<comment type="subcellular location">
    <subcellularLocation>
        <location evidence="8">Cell membrane</location>
        <topology evidence="8">Single-pass type II membrane protein</topology>
    </subcellularLocation>
    <subcellularLocation>
        <location evidence="1">Membrane</location>
    </subcellularLocation>
    <text evidence="8">Localizes to the division septum.</text>
</comment>
<evidence type="ECO:0000313" key="11">
    <source>
        <dbReference type="EMBL" id="CEE01309.1"/>
    </source>
</evidence>
<dbReference type="GO" id="GO:0043093">
    <property type="term" value="P:FtsZ-dependent cytokinesis"/>
    <property type="evidence" value="ECO:0007669"/>
    <property type="project" value="UniProtKB-UniRule"/>
</dbReference>
<dbReference type="InterPro" id="IPR013685">
    <property type="entry name" value="POTRA_FtsQ_type"/>
</dbReference>
<dbReference type="InterPro" id="IPR050487">
    <property type="entry name" value="FtsQ_DivIB"/>
</dbReference>
<evidence type="ECO:0000256" key="6">
    <source>
        <dbReference type="ARBA" id="ARBA00023136"/>
    </source>
</evidence>
<dbReference type="Gene3D" id="3.10.20.310">
    <property type="entry name" value="membrane protein fhac"/>
    <property type="match status" value="1"/>
</dbReference>
<feature type="compositionally biased region" description="Basic and acidic residues" evidence="9">
    <location>
        <begin position="251"/>
        <end position="266"/>
    </location>
</feature>
<feature type="transmembrane region" description="Helical" evidence="8">
    <location>
        <begin position="27"/>
        <end position="44"/>
    </location>
</feature>
<dbReference type="AlphaFoldDB" id="A0A090KRL2"/>
<reference evidence="11 12" key="1">
    <citation type="submission" date="2014-07" db="EMBL/GenBank/DDBJ databases">
        <authorList>
            <person name="Wibberg Daniel"/>
        </authorList>
    </citation>
    <scope>NUCLEOTIDE SEQUENCE [LARGE SCALE GENOMIC DNA]</scope>
</reference>
<dbReference type="RefSeq" id="WP_051989055.1">
    <property type="nucleotide sequence ID" value="NZ_CCRF01000045.1"/>
</dbReference>
<evidence type="ECO:0000256" key="8">
    <source>
        <dbReference type="HAMAP-Rule" id="MF_00912"/>
    </source>
</evidence>
<keyword evidence="4 8" id="KW-0812">Transmembrane</keyword>
<keyword evidence="2 8" id="KW-1003">Cell membrane</keyword>
<dbReference type="InterPro" id="IPR005548">
    <property type="entry name" value="Cell_div_FtsQ/DivIB_C"/>
</dbReference>
<dbReference type="EMBL" id="CCRF01000045">
    <property type="protein sequence ID" value="CEE01309.1"/>
    <property type="molecule type" value="Genomic_DNA"/>
</dbReference>
<feature type="region of interest" description="Disordered" evidence="9">
    <location>
        <begin position="248"/>
        <end position="274"/>
    </location>
</feature>
<dbReference type="PANTHER" id="PTHR37820:SF1">
    <property type="entry name" value="CELL DIVISION PROTEIN FTSQ"/>
    <property type="match status" value="1"/>
</dbReference>
<gene>
    <name evidence="8" type="primary">divIB</name>
    <name evidence="11" type="ORF">BT1A1_1480</name>
</gene>
<name>A0A090KRL2_9BACI</name>
<keyword evidence="6 8" id="KW-0472">Membrane</keyword>
<accession>A0A090KRL2</accession>
<evidence type="ECO:0000256" key="3">
    <source>
        <dbReference type="ARBA" id="ARBA00022618"/>
    </source>
</evidence>
<evidence type="ECO:0000313" key="12">
    <source>
        <dbReference type="Proteomes" id="UP000040576"/>
    </source>
</evidence>
<comment type="similarity">
    <text evidence="8">Belongs to the FtsQ/DivIB family. DivIB subfamily.</text>
</comment>